<dbReference type="PANTHER" id="PTHR45961:SF9">
    <property type="entry name" value="DUAL SPECIFICITY PROTEIN PHOSPHATASE 14"/>
    <property type="match status" value="1"/>
</dbReference>
<accession>A0A3P6TLB3</accession>
<evidence type="ECO:0000313" key="6">
    <source>
        <dbReference type="Proteomes" id="UP000277928"/>
    </source>
</evidence>
<keyword evidence="6" id="KW-1185">Reference proteome</keyword>
<dbReference type="OrthoDB" id="285418at2759"/>
<dbReference type="GO" id="GO:0005737">
    <property type="term" value="C:cytoplasm"/>
    <property type="evidence" value="ECO:0007669"/>
    <property type="project" value="TreeGrafter"/>
</dbReference>
<protein>
    <recommendedName>
        <fullName evidence="4">Tyrosine-protein phosphatase domain-containing protein</fullName>
    </recommendedName>
</protein>
<organism evidence="5 6">
    <name type="scientific">Litomosoides sigmodontis</name>
    <name type="common">Filarial nematode worm</name>
    <dbReference type="NCBI Taxonomy" id="42156"/>
    <lineage>
        <taxon>Eukaryota</taxon>
        <taxon>Metazoa</taxon>
        <taxon>Ecdysozoa</taxon>
        <taxon>Nematoda</taxon>
        <taxon>Chromadorea</taxon>
        <taxon>Rhabditida</taxon>
        <taxon>Spirurina</taxon>
        <taxon>Spiruromorpha</taxon>
        <taxon>Filarioidea</taxon>
        <taxon>Onchocercidae</taxon>
        <taxon>Litomosoides</taxon>
    </lineage>
</organism>
<gene>
    <name evidence="5" type="ORF">NLS_LOCUS6462</name>
</gene>
<dbReference type="InterPro" id="IPR052103">
    <property type="entry name" value="Dual_spec_Phospatases"/>
</dbReference>
<proteinExistence type="inferred from homology"/>
<dbReference type="GO" id="GO:0004721">
    <property type="term" value="F:phosphoprotein phosphatase activity"/>
    <property type="evidence" value="ECO:0007669"/>
    <property type="project" value="UniProtKB-KW"/>
</dbReference>
<evidence type="ECO:0000259" key="4">
    <source>
        <dbReference type="PROSITE" id="PS50054"/>
    </source>
</evidence>
<reference evidence="5 6" key="1">
    <citation type="submission" date="2018-08" db="EMBL/GenBank/DDBJ databases">
        <authorList>
            <person name="Laetsch R D."/>
            <person name="Stevens L."/>
            <person name="Kumar S."/>
            <person name="Blaxter L. M."/>
        </authorList>
    </citation>
    <scope>NUCLEOTIDE SEQUENCE [LARGE SCALE GENOMIC DNA]</scope>
</reference>
<dbReference type="Pfam" id="PF00782">
    <property type="entry name" value="DSPc"/>
    <property type="match status" value="1"/>
</dbReference>
<evidence type="ECO:0000256" key="2">
    <source>
        <dbReference type="ARBA" id="ARBA00022801"/>
    </source>
</evidence>
<comment type="similarity">
    <text evidence="1">Belongs to the protein-tyrosine phosphatase family. Non-receptor class dual specificity subfamily.</text>
</comment>
<dbReference type="EMBL" id="UYRX01000571">
    <property type="protein sequence ID" value="VDK84013.1"/>
    <property type="molecule type" value="Genomic_DNA"/>
</dbReference>
<name>A0A3P6TLB3_LITSI</name>
<dbReference type="InterPro" id="IPR029021">
    <property type="entry name" value="Prot-tyrosine_phosphatase-like"/>
</dbReference>
<dbReference type="PANTHER" id="PTHR45961">
    <property type="entry name" value="IP21249P"/>
    <property type="match status" value="1"/>
</dbReference>
<dbReference type="Proteomes" id="UP000277928">
    <property type="component" value="Unassembled WGS sequence"/>
</dbReference>
<dbReference type="STRING" id="42156.A0A3P6TLB3"/>
<evidence type="ECO:0000313" key="5">
    <source>
        <dbReference type="EMBL" id="VDK84013.1"/>
    </source>
</evidence>
<evidence type="ECO:0000256" key="1">
    <source>
        <dbReference type="ARBA" id="ARBA00008601"/>
    </source>
</evidence>
<keyword evidence="2" id="KW-0378">Hydrolase</keyword>
<dbReference type="OMA" id="VEMIYFA"/>
<dbReference type="AlphaFoldDB" id="A0A3P6TLB3"/>
<dbReference type="SMART" id="SM00195">
    <property type="entry name" value="DSPc"/>
    <property type="match status" value="1"/>
</dbReference>
<dbReference type="SUPFAM" id="SSF52799">
    <property type="entry name" value="(Phosphotyrosine protein) phosphatases II"/>
    <property type="match status" value="1"/>
</dbReference>
<sequence>MPLVSFNVNPAHAQITEIVRGLFVCGVSSLTAENMKKYNISFIVNTTREVPNVHSLGIIPRVKLWLEDTPQASLYPLLDQETDQIETVITSGGNVLVHSVAGISRSAAISLAFLTKFRCKSLRRAYQLMAEKLPVVRPNIGFWRQLILYEQDVKQSVGTVQIVRDKTYPDQLIPDVYLDLEVVPRKFSFTRDADEDENGYNFRGTRNRRNSGDKLKFRPVLEPVLECVEVVA</sequence>
<keyword evidence="3" id="KW-0904">Protein phosphatase</keyword>
<dbReference type="InterPro" id="IPR020422">
    <property type="entry name" value="TYR_PHOSPHATASE_DUAL_dom"/>
</dbReference>
<evidence type="ECO:0000256" key="3">
    <source>
        <dbReference type="ARBA" id="ARBA00022912"/>
    </source>
</evidence>
<dbReference type="Gene3D" id="3.90.190.10">
    <property type="entry name" value="Protein tyrosine phosphatase superfamily"/>
    <property type="match status" value="1"/>
</dbReference>
<feature type="domain" description="Tyrosine-protein phosphatase" evidence="4">
    <location>
        <begin position="14"/>
        <end position="155"/>
    </location>
</feature>
<dbReference type="PROSITE" id="PS50054">
    <property type="entry name" value="TYR_PHOSPHATASE_DUAL"/>
    <property type="match status" value="1"/>
</dbReference>
<dbReference type="InterPro" id="IPR000340">
    <property type="entry name" value="Dual-sp_phosphatase_cat-dom"/>
</dbReference>
<dbReference type="CDD" id="cd14514">
    <property type="entry name" value="DUSP14-like"/>
    <property type="match status" value="1"/>
</dbReference>